<dbReference type="EMBL" id="JAOSHN010000006">
    <property type="protein sequence ID" value="MCU7379523.1"/>
    <property type="molecule type" value="Genomic_DNA"/>
</dbReference>
<reference evidence="1" key="1">
    <citation type="submission" date="2022-09" db="EMBL/GenBank/DDBJ databases">
        <title>Culturomic study of gut microbiota in children with autism spectrum disorder.</title>
        <authorList>
            <person name="Efimov B.A."/>
            <person name="Chaplin A.V."/>
            <person name="Sokolova S.R."/>
            <person name="Pikina A.P."/>
            <person name="Korzhanova M."/>
            <person name="Belova V."/>
            <person name="Korostin D."/>
        </authorList>
    </citation>
    <scope>NUCLEOTIDE SEQUENCE</scope>
    <source>
        <strain evidence="1">ASD5510</strain>
    </source>
</reference>
<dbReference type="Proteomes" id="UP001065549">
    <property type="component" value="Unassembled WGS sequence"/>
</dbReference>
<protein>
    <submittedName>
        <fullName evidence="1">Uncharacterized protein</fullName>
    </submittedName>
</protein>
<sequence length="67" mass="7526">MKKGDIVYLDNYDTYTRGKFMGRINEELSYFKPLAQQGGEITISVLTKLLIEYGSVCKDFGQPGAGR</sequence>
<organism evidence="1 2">
    <name type="scientific">Hominibacterium faecale</name>
    <dbReference type="NCBI Taxonomy" id="2839743"/>
    <lineage>
        <taxon>Bacteria</taxon>
        <taxon>Bacillati</taxon>
        <taxon>Bacillota</taxon>
        <taxon>Clostridia</taxon>
        <taxon>Peptostreptococcales</taxon>
        <taxon>Anaerovoracaceae</taxon>
        <taxon>Hominibacterium</taxon>
    </lineage>
</organism>
<proteinExistence type="predicted"/>
<comment type="caution">
    <text evidence="1">The sequence shown here is derived from an EMBL/GenBank/DDBJ whole genome shotgun (WGS) entry which is preliminary data.</text>
</comment>
<keyword evidence="2" id="KW-1185">Reference proteome</keyword>
<dbReference type="RefSeq" id="WP_148397349.1">
    <property type="nucleotide sequence ID" value="NZ_JAOSHN010000006.1"/>
</dbReference>
<dbReference type="AlphaFoldDB" id="A0A9J6QVP3"/>
<evidence type="ECO:0000313" key="2">
    <source>
        <dbReference type="Proteomes" id="UP001065549"/>
    </source>
</evidence>
<gene>
    <name evidence="1" type="ORF">OBO34_14345</name>
</gene>
<accession>A0A9J6QVP3</accession>
<evidence type="ECO:0000313" key="1">
    <source>
        <dbReference type="EMBL" id="MCU7379523.1"/>
    </source>
</evidence>
<name>A0A9J6QVP3_9FIRM</name>